<proteinExistence type="predicted"/>
<evidence type="ECO:0000313" key="3">
    <source>
        <dbReference type="Proteomes" id="UP000653411"/>
    </source>
</evidence>
<organism evidence="2 3">
    <name type="scientific">Streptomyces fuscichromogenes</name>
    <dbReference type="NCBI Taxonomy" id="1324013"/>
    <lineage>
        <taxon>Bacteria</taxon>
        <taxon>Bacillati</taxon>
        <taxon>Actinomycetota</taxon>
        <taxon>Actinomycetes</taxon>
        <taxon>Kitasatosporales</taxon>
        <taxon>Streptomycetaceae</taxon>
        <taxon>Streptomyces</taxon>
    </lineage>
</organism>
<keyword evidence="3" id="KW-1185">Reference proteome</keyword>
<protein>
    <submittedName>
        <fullName evidence="2">Uncharacterized protein</fullName>
    </submittedName>
</protein>
<dbReference type="EMBL" id="BMML01000009">
    <property type="protein sequence ID" value="GGN16224.1"/>
    <property type="molecule type" value="Genomic_DNA"/>
</dbReference>
<reference evidence="2" key="2">
    <citation type="submission" date="2020-09" db="EMBL/GenBank/DDBJ databases">
        <authorList>
            <person name="Sun Q."/>
            <person name="Zhou Y."/>
        </authorList>
    </citation>
    <scope>NUCLEOTIDE SEQUENCE</scope>
    <source>
        <strain evidence="2">CGMCC 4.7110</strain>
    </source>
</reference>
<dbReference type="RefSeq" id="WP_189264523.1">
    <property type="nucleotide sequence ID" value="NZ_BMML01000009.1"/>
</dbReference>
<reference evidence="2" key="1">
    <citation type="journal article" date="2014" name="Int. J. Syst. Evol. Microbiol.">
        <title>Complete genome sequence of Corynebacterium casei LMG S-19264T (=DSM 44701T), isolated from a smear-ripened cheese.</title>
        <authorList>
            <consortium name="US DOE Joint Genome Institute (JGI-PGF)"/>
            <person name="Walter F."/>
            <person name="Albersmeier A."/>
            <person name="Kalinowski J."/>
            <person name="Ruckert C."/>
        </authorList>
    </citation>
    <scope>NUCLEOTIDE SEQUENCE</scope>
    <source>
        <strain evidence="2">CGMCC 4.7110</strain>
    </source>
</reference>
<accession>A0A917XEJ5</accession>
<gene>
    <name evidence="2" type="ORF">GCM10011578_044610</name>
</gene>
<evidence type="ECO:0000256" key="1">
    <source>
        <dbReference type="SAM" id="MobiDB-lite"/>
    </source>
</evidence>
<name>A0A917XEJ5_9ACTN</name>
<comment type="caution">
    <text evidence="2">The sequence shown here is derived from an EMBL/GenBank/DDBJ whole genome shotgun (WGS) entry which is preliminary data.</text>
</comment>
<feature type="region of interest" description="Disordered" evidence="1">
    <location>
        <begin position="104"/>
        <end position="129"/>
    </location>
</feature>
<sequence>MAVERENIETLMRWLADGSPARSAHAGADALVEKLAAVVFGGEWAWPDRADQADVYRDRMRDWFTGDSGHEDQFTELTAPDADPGMFIDWFLPVVVEREGREVRDAAGQPEDGERETGWANPNFDGTPGTEFYRADEATGEYLYASREAGPDWAAYDERRYLEPARDDSYGLDCRYDRRDGVYEWYDEASGTWEDQAWADEYTARGDDGTGNAADRSEAVWDDNWRMFYRLDLDGVYQYADARSPGDQPSGCGDVWLTAEQAQQRVIPVHLIPGWHGLQGESWARDWYALPDGAGGYRYLHSPGRTPDAGEDGWSQVPPAPPLELTSEQEEVIASMGFTLDEAAEAIEAFTQALSAWGVPEA</sequence>
<evidence type="ECO:0000313" key="2">
    <source>
        <dbReference type="EMBL" id="GGN16224.1"/>
    </source>
</evidence>
<dbReference type="AlphaFoldDB" id="A0A917XEJ5"/>
<dbReference type="Proteomes" id="UP000653411">
    <property type="component" value="Unassembled WGS sequence"/>
</dbReference>